<protein>
    <submittedName>
        <fullName evidence="2">Uncharacterized protein</fullName>
    </submittedName>
</protein>
<feature type="region of interest" description="Disordered" evidence="1">
    <location>
        <begin position="1"/>
        <end position="27"/>
    </location>
</feature>
<sequence length="61" mass="6763">MMFSDVATQRTLTESADPTERENTPTTERALLDRAQAADVAAAHFLELLINATEWNISTRA</sequence>
<organism evidence="2 3">
    <name type="scientific">Haladaptatus litoreus</name>
    <dbReference type="NCBI Taxonomy" id="553468"/>
    <lineage>
        <taxon>Archaea</taxon>
        <taxon>Methanobacteriati</taxon>
        <taxon>Methanobacteriota</taxon>
        <taxon>Stenosarchaea group</taxon>
        <taxon>Halobacteria</taxon>
        <taxon>Halobacteriales</taxon>
        <taxon>Haladaptataceae</taxon>
        <taxon>Haladaptatus</taxon>
    </lineage>
</organism>
<dbReference type="EMBL" id="FTNO01000007">
    <property type="protein sequence ID" value="SIR94778.1"/>
    <property type="molecule type" value="Genomic_DNA"/>
</dbReference>
<evidence type="ECO:0000313" key="3">
    <source>
        <dbReference type="Proteomes" id="UP000186914"/>
    </source>
</evidence>
<reference evidence="3" key="1">
    <citation type="submission" date="2017-01" db="EMBL/GenBank/DDBJ databases">
        <authorList>
            <person name="Varghese N."/>
            <person name="Submissions S."/>
        </authorList>
    </citation>
    <scope>NUCLEOTIDE SEQUENCE [LARGE SCALE GENOMIC DNA]</scope>
    <source>
        <strain evidence="3">CGMCC 1.7737</strain>
    </source>
</reference>
<feature type="compositionally biased region" description="Polar residues" evidence="1">
    <location>
        <begin position="1"/>
        <end position="16"/>
    </location>
</feature>
<dbReference type="Proteomes" id="UP000186914">
    <property type="component" value="Unassembled WGS sequence"/>
</dbReference>
<proteinExistence type="predicted"/>
<evidence type="ECO:0000313" key="2">
    <source>
        <dbReference type="EMBL" id="SIR94778.1"/>
    </source>
</evidence>
<gene>
    <name evidence="2" type="ORF">SAMN05421858_4763</name>
</gene>
<name>A0A1N7F353_9EURY</name>
<accession>A0A1N7F353</accession>
<dbReference type="RefSeq" id="WP_076433192.1">
    <property type="nucleotide sequence ID" value="NZ_FTNO01000007.1"/>
</dbReference>
<dbReference type="AlphaFoldDB" id="A0A1N7F353"/>
<keyword evidence="3" id="KW-1185">Reference proteome</keyword>
<evidence type="ECO:0000256" key="1">
    <source>
        <dbReference type="SAM" id="MobiDB-lite"/>
    </source>
</evidence>